<dbReference type="PROSITE" id="PS00758">
    <property type="entry name" value="ARGE_DAPE_CPG2_1"/>
    <property type="match status" value="1"/>
</dbReference>
<dbReference type="PANTHER" id="PTHR42994:SF1">
    <property type="entry name" value="PEPTIDASE T"/>
    <property type="match status" value="1"/>
</dbReference>
<proteinExistence type="inferred from homology"/>
<feature type="binding site" evidence="11">
    <location>
        <position position="376"/>
    </location>
    <ligand>
        <name>Zn(2+)</name>
        <dbReference type="ChEBI" id="CHEBI:29105"/>
        <label>2</label>
    </ligand>
</feature>
<dbReference type="EMBL" id="QQZY01000002">
    <property type="protein sequence ID" value="RDI75482.1"/>
    <property type="molecule type" value="Genomic_DNA"/>
</dbReference>
<comment type="catalytic activity">
    <reaction evidence="1">
        <text>Release of the N-terminal residue from a tripeptide.</text>
        <dbReference type="EC" id="3.4.11.4"/>
    </reaction>
</comment>
<name>A0A7M2Z1F3_9ACTN</name>
<dbReference type="GO" id="GO:0045148">
    <property type="term" value="F:tripeptide aminopeptidase activity"/>
    <property type="evidence" value="ECO:0007669"/>
    <property type="project" value="UniProtKB-UniRule"/>
</dbReference>
<evidence type="ECO:0000256" key="9">
    <source>
        <dbReference type="NCBIfam" id="TIGR01882"/>
    </source>
</evidence>
<evidence type="ECO:0000313" key="13">
    <source>
        <dbReference type="EMBL" id="RDI75482.1"/>
    </source>
</evidence>
<dbReference type="GO" id="GO:0006508">
    <property type="term" value="P:proteolysis"/>
    <property type="evidence" value="ECO:0007669"/>
    <property type="project" value="UniProtKB-UniRule"/>
</dbReference>
<dbReference type="GO" id="GO:0005829">
    <property type="term" value="C:cytosol"/>
    <property type="evidence" value="ECO:0007669"/>
    <property type="project" value="TreeGrafter"/>
</dbReference>
<accession>A0A7M2Z1F3</accession>
<feature type="binding site" evidence="11">
    <location>
        <position position="136"/>
    </location>
    <ligand>
        <name>Zn(2+)</name>
        <dbReference type="ChEBI" id="CHEBI:29105"/>
        <label>1</label>
    </ligand>
</feature>
<keyword evidence="3" id="KW-0031">Aminopeptidase</keyword>
<keyword evidence="5 11" id="KW-0479">Metal-binding</keyword>
<gene>
    <name evidence="13" type="ORF">Gocc_1280</name>
</gene>
<sequence>MLERFLRYVRVDTQAAEGAAAYPSTAAQLDLSRMLAAELRQIGLDDVELTGHGYVFATLPGAPGAPVVGLIAHVDTTPEAPGAGVSPIVHEDYAGAPIVLPGDPSQVLDPDEEPELAARHGHDIVTSDGATLLGADDKAGVAEIMAAVAYLAAHPHPAHATVRVAFTVDEEVGRGTLHFDLDAFGADVAYTLDGSGIGEIEVETFSARAMKVTIRGRGAHPGSAKGRLVNAVKLAADFVASLPRDTLSPETTEGREGFIHPSRVHGSVEDAVVNLIVRDHDDAKLEQHTELVRRLAARIEEREPRARVTVESVDSYHNMRSVIDRHPRVVAAAEEAIRRAGVEPVRSIIRGGTDGAVLSARGLPTPNIFTGGQNYHSLREWASVQDMAAAAATVVELARVWAEAET</sequence>
<evidence type="ECO:0000256" key="11">
    <source>
        <dbReference type="PIRSR" id="PIRSR037215-2"/>
    </source>
</evidence>
<evidence type="ECO:0000256" key="6">
    <source>
        <dbReference type="ARBA" id="ARBA00022801"/>
    </source>
</evidence>
<keyword evidence="4" id="KW-0645">Protease</keyword>
<dbReference type="GO" id="GO:0006518">
    <property type="term" value="P:peptide metabolic process"/>
    <property type="evidence" value="ECO:0007669"/>
    <property type="project" value="InterPro"/>
</dbReference>
<organism evidence="13 14">
    <name type="scientific">Gaiella occulta</name>
    <dbReference type="NCBI Taxonomy" id="1002870"/>
    <lineage>
        <taxon>Bacteria</taxon>
        <taxon>Bacillati</taxon>
        <taxon>Actinomycetota</taxon>
        <taxon>Thermoleophilia</taxon>
        <taxon>Gaiellales</taxon>
        <taxon>Gaiellaceae</taxon>
        <taxon>Gaiella</taxon>
    </lineage>
</organism>
<evidence type="ECO:0000256" key="4">
    <source>
        <dbReference type="ARBA" id="ARBA00022670"/>
    </source>
</evidence>
<comment type="cofactor">
    <cofactor evidence="11">
        <name>Zn(2+)</name>
        <dbReference type="ChEBI" id="CHEBI:29105"/>
    </cofactor>
    <text evidence="11">Binds 2 Zn(2+) ions per subunit.</text>
</comment>
<dbReference type="PIRSF" id="PIRSF037215">
    <property type="entry name" value="Peptidase_M20B"/>
    <property type="match status" value="1"/>
</dbReference>
<evidence type="ECO:0000259" key="12">
    <source>
        <dbReference type="Pfam" id="PF07687"/>
    </source>
</evidence>
<comment type="caution">
    <text evidence="13">The sequence shown here is derived from an EMBL/GenBank/DDBJ whole genome shotgun (WGS) entry which is preliminary data.</text>
</comment>
<feature type="active site" evidence="10">
    <location>
        <position position="75"/>
    </location>
</feature>
<dbReference type="InterPro" id="IPR002933">
    <property type="entry name" value="Peptidase_M20"/>
</dbReference>
<evidence type="ECO:0000256" key="7">
    <source>
        <dbReference type="ARBA" id="ARBA00022833"/>
    </source>
</evidence>
<evidence type="ECO:0000256" key="2">
    <source>
        <dbReference type="ARBA" id="ARBA00009692"/>
    </source>
</evidence>
<dbReference type="Proteomes" id="UP000254134">
    <property type="component" value="Unassembled WGS sequence"/>
</dbReference>
<dbReference type="NCBIfam" id="NF003976">
    <property type="entry name" value="PRK05469.1"/>
    <property type="match status" value="1"/>
</dbReference>
<dbReference type="Gene3D" id="3.30.70.360">
    <property type="match status" value="1"/>
</dbReference>
<evidence type="ECO:0000256" key="3">
    <source>
        <dbReference type="ARBA" id="ARBA00022438"/>
    </source>
</evidence>
<feature type="binding site" evidence="11">
    <location>
        <position position="73"/>
    </location>
    <ligand>
        <name>Zn(2+)</name>
        <dbReference type="ChEBI" id="CHEBI:29105"/>
        <label>1</label>
    </ligand>
</feature>
<dbReference type="NCBIfam" id="TIGR01882">
    <property type="entry name" value="peptidase-T"/>
    <property type="match status" value="1"/>
</dbReference>
<dbReference type="InterPro" id="IPR011650">
    <property type="entry name" value="Peptidase_M20_dimer"/>
</dbReference>
<evidence type="ECO:0000256" key="5">
    <source>
        <dbReference type="ARBA" id="ARBA00022723"/>
    </source>
</evidence>
<keyword evidence="14" id="KW-1185">Reference proteome</keyword>
<dbReference type="SUPFAM" id="SSF53187">
    <property type="entry name" value="Zn-dependent exopeptidases"/>
    <property type="match status" value="1"/>
</dbReference>
<feature type="active site" description="Proton acceptor" evidence="10">
    <location>
        <position position="170"/>
    </location>
</feature>
<dbReference type="GO" id="GO:0008237">
    <property type="term" value="F:metallopeptidase activity"/>
    <property type="evidence" value="ECO:0007669"/>
    <property type="project" value="UniProtKB-KW"/>
</dbReference>
<evidence type="ECO:0000256" key="10">
    <source>
        <dbReference type="PIRSR" id="PIRSR037215-1"/>
    </source>
</evidence>
<dbReference type="PROSITE" id="PS00759">
    <property type="entry name" value="ARGE_DAPE_CPG2_2"/>
    <property type="match status" value="1"/>
</dbReference>
<dbReference type="GO" id="GO:0008270">
    <property type="term" value="F:zinc ion binding"/>
    <property type="evidence" value="ECO:0007669"/>
    <property type="project" value="InterPro"/>
</dbReference>
<evidence type="ECO:0000313" key="14">
    <source>
        <dbReference type="Proteomes" id="UP000254134"/>
    </source>
</evidence>
<dbReference type="NCBIfam" id="NF009920">
    <property type="entry name" value="PRK13381.1"/>
    <property type="match status" value="1"/>
</dbReference>
<dbReference type="Gene3D" id="3.40.630.10">
    <property type="entry name" value="Zn peptidases"/>
    <property type="match status" value="1"/>
</dbReference>
<feature type="binding site" evidence="11">
    <location>
        <position position="136"/>
    </location>
    <ligand>
        <name>Zn(2+)</name>
        <dbReference type="ChEBI" id="CHEBI:29105"/>
        <label>2</label>
    </ligand>
</feature>
<dbReference type="Pfam" id="PF07687">
    <property type="entry name" value="M20_dimer"/>
    <property type="match status" value="1"/>
</dbReference>
<dbReference type="EC" id="3.4.11.4" evidence="9"/>
<dbReference type="InterPro" id="IPR036264">
    <property type="entry name" value="Bact_exopeptidase_dim_dom"/>
</dbReference>
<comment type="similarity">
    <text evidence="2">Belongs to the peptidase M20B family.</text>
</comment>
<dbReference type="AlphaFoldDB" id="A0A7M2Z1F3"/>
<feature type="domain" description="Peptidase M20 dimerisation" evidence="12">
    <location>
        <begin position="203"/>
        <end position="302"/>
    </location>
</feature>
<feature type="binding site" evidence="11">
    <location>
        <position position="171"/>
    </location>
    <ligand>
        <name>Zn(2+)</name>
        <dbReference type="ChEBI" id="CHEBI:29105"/>
        <label>2</label>
    </ligand>
</feature>
<dbReference type="Pfam" id="PF01546">
    <property type="entry name" value="Peptidase_M20"/>
    <property type="match status" value="1"/>
</dbReference>
<protein>
    <recommendedName>
        <fullName evidence="9">Peptidase T</fullName>
        <ecNumber evidence="9">3.4.11.4</ecNumber>
    </recommendedName>
</protein>
<dbReference type="InterPro" id="IPR010161">
    <property type="entry name" value="Peptidase_M20B"/>
</dbReference>
<reference evidence="13 14" key="1">
    <citation type="submission" date="2018-07" db="EMBL/GenBank/DDBJ databases">
        <title>High-quality-draft genome sequence of Gaiella occulta.</title>
        <authorList>
            <person name="Severino R."/>
            <person name="Froufe H.J.C."/>
            <person name="Rainey F.A."/>
            <person name="Barroso C."/>
            <person name="Albuquerque L."/>
            <person name="Lobo-Da-Cunha A."/>
            <person name="Da Costa M.S."/>
            <person name="Egas C."/>
        </authorList>
    </citation>
    <scope>NUCLEOTIDE SEQUENCE [LARGE SCALE GENOMIC DNA]</scope>
    <source>
        <strain evidence="13 14">F2-233</strain>
    </source>
</reference>
<evidence type="ECO:0000256" key="8">
    <source>
        <dbReference type="ARBA" id="ARBA00023049"/>
    </source>
</evidence>
<keyword evidence="6" id="KW-0378">Hydrolase</keyword>
<keyword evidence="8" id="KW-0482">Metalloprotease</keyword>
<feature type="binding site" evidence="11">
    <location>
        <position position="193"/>
    </location>
    <ligand>
        <name>Zn(2+)</name>
        <dbReference type="ChEBI" id="CHEBI:29105"/>
        <label>1</label>
    </ligand>
</feature>
<reference evidence="14" key="2">
    <citation type="journal article" date="2019" name="MicrobiologyOpen">
        <title>High-quality draft genome sequence of Gaiella occulta isolated from a 150 meter deep mineral water borehole and comparison with the genome sequences of other deep-branching lineages of the phylum Actinobacteria.</title>
        <authorList>
            <person name="Severino R."/>
            <person name="Froufe H.J.C."/>
            <person name="Barroso C."/>
            <person name="Albuquerque L."/>
            <person name="Lobo-da-Cunha A."/>
            <person name="da Costa M.S."/>
            <person name="Egas C."/>
        </authorList>
    </citation>
    <scope>NUCLEOTIDE SEQUENCE [LARGE SCALE GENOMIC DNA]</scope>
    <source>
        <strain evidence="14">F2-233</strain>
    </source>
</reference>
<dbReference type="InterPro" id="IPR001261">
    <property type="entry name" value="ArgE/DapE_CS"/>
</dbReference>
<evidence type="ECO:0000256" key="1">
    <source>
        <dbReference type="ARBA" id="ARBA00000870"/>
    </source>
</evidence>
<dbReference type="SUPFAM" id="SSF55031">
    <property type="entry name" value="Bacterial exopeptidase dimerisation domain"/>
    <property type="match status" value="1"/>
</dbReference>
<keyword evidence="7 11" id="KW-0862">Zinc</keyword>
<dbReference type="PANTHER" id="PTHR42994">
    <property type="entry name" value="PEPTIDASE T"/>
    <property type="match status" value="1"/>
</dbReference>